<keyword evidence="2" id="KW-1185">Reference proteome</keyword>
<reference evidence="2" key="1">
    <citation type="journal article" date="2024" name="Proc. Natl. Acad. Sci. U.S.A.">
        <title>Extraordinary preservation of gene collinearity over three hundred million years revealed in homosporous lycophytes.</title>
        <authorList>
            <person name="Li C."/>
            <person name="Wickell D."/>
            <person name="Kuo L.Y."/>
            <person name="Chen X."/>
            <person name="Nie B."/>
            <person name="Liao X."/>
            <person name="Peng D."/>
            <person name="Ji J."/>
            <person name="Jenkins J."/>
            <person name="Williams M."/>
            <person name="Shu S."/>
            <person name="Plott C."/>
            <person name="Barry K."/>
            <person name="Rajasekar S."/>
            <person name="Grimwood J."/>
            <person name="Han X."/>
            <person name="Sun S."/>
            <person name="Hou Z."/>
            <person name="He W."/>
            <person name="Dai G."/>
            <person name="Sun C."/>
            <person name="Schmutz J."/>
            <person name="Leebens-Mack J.H."/>
            <person name="Li F.W."/>
            <person name="Wang L."/>
        </authorList>
    </citation>
    <scope>NUCLEOTIDE SEQUENCE [LARGE SCALE GENOMIC DNA]</scope>
    <source>
        <strain evidence="2">cv. PW_Plant_1</strain>
    </source>
</reference>
<protein>
    <submittedName>
        <fullName evidence="1">Uncharacterized protein</fullName>
    </submittedName>
</protein>
<comment type="caution">
    <text evidence="1">The sequence shown here is derived from an EMBL/GenBank/DDBJ whole genome shotgun (WGS) entry which is preliminary data.</text>
</comment>
<evidence type="ECO:0000313" key="1">
    <source>
        <dbReference type="EMBL" id="KAJ7531431.1"/>
    </source>
</evidence>
<dbReference type="EMBL" id="CM055105">
    <property type="protein sequence ID" value="KAJ7531431.1"/>
    <property type="molecule type" value="Genomic_DNA"/>
</dbReference>
<proteinExistence type="predicted"/>
<organism evidence="1 2">
    <name type="scientific">Diphasiastrum complanatum</name>
    <name type="common">Issler's clubmoss</name>
    <name type="synonym">Lycopodium complanatum</name>
    <dbReference type="NCBI Taxonomy" id="34168"/>
    <lineage>
        <taxon>Eukaryota</taxon>
        <taxon>Viridiplantae</taxon>
        <taxon>Streptophyta</taxon>
        <taxon>Embryophyta</taxon>
        <taxon>Tracheophyta</taxon>
        <taxon>Lycopodiopsida</taxon>
        <taxon>Lycopodiales</taxon>
        <taxon>Lycopodiaceae</taxon>
        <taxon>Lycopodioideae</taxon>
        <taxon>Diphasiastrum</taxon>
    </lineage>
</organism>
<name>A0ACC2BNS4_DIPCM</name>
<sequence length="392" mass="41882">MSGAASIITESQKFCVSLTVSQPHEADQEPTLCDEAPVNKQHSAMTFVGCSQSLNEECCDDQQCPPYGVMSVLGRRREMEDAVAVCPALVSLPCYAVGGCKCDCPHAPGIKCSLHFFGVYDGHGGSQAALFCKDRLHVALVEELKAVSYFDSFPPESVNDWELQWEKIMLSCFRKVDSEVGGGVCIGEDCDRCAGNGSCAEPIAPETVGSTAIVAVVSSFQIIVANCGDSRAVLSRGGKVIALSADHKPDREDEMARVEAAGGRVIFWDGYRILGVLAMSRAIGDRYLKPSVIADPEVKCVQRAEDDEFLILATDGLWDVLSNEAACDVTRKCIAGRCNHNSIDGLPPTRRGRGSDDSPASAAATLLTKLALARGSKDNISVVVVDLKGKQK</sequence>
<accession>A0ACC2BNS4</accession>
<dbReference type="Proteomes" id="UP001162992">
    <property type="component" value="Chromosome 14"/>
</dbReference>
<gene>
    <name evidence="1" type="ORF">O6H91_14G043700</name>
</gene>
<evidence type="ECO:0000313" key="2">
    <source>
        <dbReference type="Proteomes" id="UP001162992"/>
    </source>
</evidence>